<dbReference type="SUPFAM" id="SSF48452">
    <property type="entry name" value="TPR-like"/>
    <property type="match status" value="1"/>
</dbReference>
<dbReference type="EMBL" id="SNWM01000001">
    <property type="protein sequence ID" value="TDO24646.1"/>
    <property type="molecule type" value="Genomic_DNA"/>
</dbReference>
<evidence type="ECO:0000259" key="7">
    <source>
        <dbReference type="Pfam" id="PF14322"/>
    </source>
</evidence>
<dbReference type="AlphaFoldDB" id="A0A4R6IRR5"/>
<evidence type="ECO:0000256" key="1">
    <source>
        <dbReference type="ARBA" id="ARBA00004442"/>
    </source>
</evidence>
<organism evidence="8 9">
    <name type="scientific">Pedobacter duraquae</name>
    <dbReference type="NCBI Taxonomy" id="425511"/>
    <lineage>
        <taxon>Bacteria</taxon>
        <taxon>Pseudomonadati</taxon>
        <taxon>Bacteroidota</taxon>
        <taxon>Sphingobacteriia</taxon>
        <taxon>Sphingobacteriales</taxon>
        <taxon>Sphingobacteriaceae</taxon>
        <taxon>Pedobacter</taxon>
    </lineage>
</organism>
<keyword evidence="4" id="KW-0472">Membrane</keyword>
<comment type="subcellular location">
    <subcellularLocation>
        <location evidence="1">Cell outer membrane</location>
    </subcellularLocation>
</comment>
<comment type="similarity">
    <text evidence="2">Belongs to the SusD family.</text>
</comment>
<dbReference type="Gene3D" id="1.10.3780.10">
    <property type="entry name" value="SusD-like"/>
    <property type="match status" value="1"/>
</dbReference>
<evidence type="ECO:0000256" key="3">
    <source>
        <dbReference type="ARBA" id="ARBA00022729"/>
    </source>
</evidence>
<dbReference type="GO" id="GO:0009279">
    <property type="term" value="C:cell outer membrane"/>
    <property type="evidence" value="ECO:0007669"/>
    <property type="project" value="UniProtKB-SubCell"/>
</dbReference>
<evidence type="ECO:0000256" key="5">
    <source>
        <dbReference type="ARBA" id="ARBA00023237"/>
    </source>
</evidence>
<dbReference type="InterPro" id="IPR012944">
    <property type="entry name" value="SusD_RagB_dom"/>
</dbReference>
<dbReference type="Proteomes" id="UP000295499">
    <property type="component" value="Unassembled WGS sequence"/>
</dbReference>
<reference evidence="8 9" key="1">
    <citation type="submission" date="2019-03" db="EMBL/GenBank/DDBJ databases">
        <title>Genomic Encyclopedia of Archaeal and Bacterial Type Strains, Phase II (KMG-II): from individual species to whole genera.</title>
        <authorList>
            <person name="Goeker M."/>
        </authorList>
    </citation>
    <scope>NUCLEOTIDE SEQUENCE [LARGE SCALE GENOMIC DNA]</scope>
    <source>
        <strain evidence="8 9">DSM 19034</strain>
    </source>
</reference>
<sequence>MLIAVVVSSCTKLDEEPFGRLSPETYYKTEAEANSSVAGIYQSFQQVQGVSAPWTISVEGTDEFIVPGRASGGWFDQNNIDIMQHNVKADNQAVSNAWNNIFSEIGIANAVIESLNASPSVGSFKTQIAEARALRAYGYFYAMDFWGNLPLVTVGKIEQNNLPGTTARADIFKFVESEMLAAVNDLPAANSVNKATYYPRLTKEAVYAALAMVYLNAEVYTGTARWNDAVTMCNNVINTGAFGLESNVVESFKALNEGKTKEVIFAFSIDPARSSGGNAYMLYTQPALDQQRYSLPFAPANGFSTQKEALDRYEVQDRRRNLLQFGPQFKLDGSPLVDSKGVQLNLVNCVSFTAAADNEGYRVLKYVPEGVTWSGSNGNTDYVQTRYSDILLTKAEALFRSGTTAEALTLVNQVRTRSNATTLTSLTLKNLEEERAREFIWEGHRRRDMIRFGTYFNTTWTFKTSVTPAFRSIYPIPLTQIATNPKLKQNTGY</sequence>
<dbReference type="InterPro" id="IPR011990">
    <property type="entry name" value="TPR-like_helical_dom_sf"/>
</dbReference>
<dbReference type="Pfam" id="PF07980">
    <property type="entry name" value="SusD_RagB"/>
    <property type="match status" value="1"/>
</dbReference>
<keyword evidence="5" id="KW-0998">Cell outer membrane</keyword>
<evidence type="ECO:0000256" key="2">
    <source>
        <dbReference type="ARBA" id="ARBA00006275"/>
    </source>
</evidence>
<dbReference type="Pfam" id="PF14322">
    <property type="entry name" value="SusD-like_3"/>
    <property type="match status" value="1"/>
</dbReference>
<dbReference type="Gene3D" id="1.25.40.10">
    <property type="entry name" value="Tetratricopeptide repeat domain"/>
    <property type="match status" value="1"/>
</dbReference>
<comment type="caution">
    <text evidence="8">The sequence shown here is derived from an EMBL/GenBank/DDBJ whole genome shotgun (WGS) entry which is preliminary data.</text>
</comment>
<keyword evidence="9" id="KW-1185">Reference proteome</keyword>
<evidence type="ECO:0000313" key="8">
    <source>
        <dbReference type="EMBL" id="TDO24646.1"/>
    </source>
</evidence>
<proteinExistence type="inferred from homology"/>
<name>A0A4R6IRR5_9SPHI</name>
<evidence type="ECO:0000256" key="4">
    <source>
        <dbReference type="ARBA" id="ARBA00023136"/>
    </source>
</evidence>
<feature type="domain" description="RagB/SusD" evidence="6">
    <location>
        <begin position="355"/>
        <end position="493"/>
    </location>
</feature>
<accession>A0A4R6IRR5</accession>
<protein>
    <submittedName>
        <fullName evidence="8">Putative outer membrane starch-binding protein</fullName>
    </submittedName>
</protein>
<feature type="domain" description="SusD-like N-terminal" evidence="7">
    <location>
        <begin position="75"/>
        <end position="215"/>
    </location>
</feature>
<dbReference type="Gene3D" id="1.25.40.390">
    <property type="match status" value="1"/>
</dbReference>
<gene>
    <name evidence="8" type="ORF">CLV32_0938</name>
</gene>
<dbReference type="InterPro" id="IPR033985">
    <property type="entry name" value="SusD-like_N"/>
</dbReference>
<evidence type="ECO:0000313" key="9">
    <source>
        <dbReference type="Proteomes" id="UP000295499"/>
    </source>
</evidence>
<keyword evidence="3" id="KW-0732">Signal</keyword>
<evidence type="ECO:0000259" key="6">
    <source>
        <dbReference type="Pfam" id="PF07980"/>
    </source>
</evidence>